<dbReference type="PANTHER" id="PTHR38926">
    <property type="entry name" value="F-BOX DOMAIN CONTAINING PROTEIN, EXPRESSED"/>
    <property type="match status" value="1"/>
</dbReference>
<evidence type="ECO:0000313" key="2">
    <source>
        <dbReference type="EMBL" id="KZV98305.1"/>
    </source>
</evidence>
<dbReference type="SUPFAM" id="SSF81383">
    <property type="entry name" value="F-box domain"/>
    <property type="match status" value="1"/>
</dbReference>
<dbReference type="OrthoDB" id="3219396at2759"/>
<accession>A0A165LTL2</accession>
<keyword evidence="3" id="KW-1185">Reference proteome</keyword>
<gene>
    <name evidence="2" type="ORF">EXIGLDRAFT_763611</name>
</gene>
<dbReference type="Proteomes" id="UP000077266">
    <property type="component" value="Unassembled WGS sequence"/>
</dbReference>
<dbReference type="InParanoid" id="A0A165LTL2"/>
<proteinExistence type="predicted"/>
<dbReference type="SMART" id="SM00256">
    <property type="entry name" value="FBOX"/>
    <property type="match status" value="1"/>
</dbReference>
<evidence type="ECO:0000313" key="3">
    <source>
        <dbReference type="Proteomes" id="UP000077266"/>
    </source>
</evidence>
<reference evidence="2 3" key="1">
    <citation type="journal article" date="2016" name="Mol. Biol. Evol.">
        <title>Comparative Genomics of Early-Diverging Mushroom-Forming Fungi Provides Insights into the Origins of Lignocellulose Decay Capabilities.</title>
        <authorList>
            <person name="Nagy L.G."/>
            <person name="Riley R."/>
            <person name="Tritt A."/>
            <person name="Adam C."/>
            <person name="Daum C."/>
            <person name="Floudas D."/>
            <person name="Sun H."/>
            <person name="Yadav J.S."/>
            <person name="Pangilinan J."/>
            <person name="Larsson K.H."/>
            <person name="Matsuura K."/>
            <person name="Barry K."/>
            <person name="Labutti K."/>
            <person name="Kuo R."/>
            <person name="Ohm R.A."/>
            <person name="Bhattacharya S.S."/>
            <person name="Shirouzu T."/>
            <person name="Yoshinaga Y."/>
            <person name="Martin F.M."/>
            <person name="Grigoriev I.V."/>
            <person name="Hibbett D.S."/>
        </authorList>
    </citation>
    <scope>NUCLEOTIDE SEQUENCE [LARGE SCALE GENOMIC DNA]</scope>
    <source>
        <strain evidence="2 3">HHB12029</strain>
    </source>
</reference>
<dbReference type="Gene3D" id="1.20.1280.50">
    <property type="match status" value="1"/>
</dbReference>
<dbReference type="PANTHER" id="PTHR38926:SF5">
    <property type="entry name" value="F-BOX AND LEUCINE-RICH REPEAT PROTEIN 6"/>
    <property type="match status" value="1"/>
</dbReference>
<dbReference type="InterPro" id="IPR036047">
    <property type="entry name" value="F-box-like_dom_sf"/>
</dbReference>
<dbReference type="AlphaFoldDB" id="A0A165LTL2"/>
<feature type="domain" description="F-box" evidence="1">
    <location>
        <begin position="1"/>
        <end position="48"/>
    </location>
</feature>
<dbReference type="PROSITE" id="PS50181">
    <property type="entry name" value="FBOX"/>
    <property type="match status" value="1"/>
</dbReference>
<protein>
    <recommendedName>
        <fullName evidence="1">F-box domain-containing protein</fullName>
    </recommendedName>
</protein>
<sequence length="461" mass="52238">MATVQTLPIELLAHSFDSMDIWELIQVGRVCQRWRDVVHDHPTFWARISMDSISPLNMHWLRERLIYTSGRPFMLEIDIRERHRVVERELLDLVCATLHHVRDLRLTLDSTYVMDIYGTLLNPAPRLERFHLHLFLGRGGALFELKLFDMPIGIFNEDAPRLRDVTLQNVIFPNFAPPSALQAIEQLSVAYPDGTRYRFPDYLFLYFPKVRRLALSAGSLLFDDAPYNDTVLQRLSGLEYLELSFSGSCNARLFEKLPVDNIPGILISYPNADAVYAALAPLRSPFHLMLQTLPDADNELRITIWAAGTGHTRHFAEGAHNYQAGDPDGPNAIFDNTEFASQLTSLTISLSAWSVVHAALPPYPLLRELTVLLDAPVAGTSSLSKVSLSLPSLEILVLDCVRGLIYVSMQEVEAFIKAATPHKVELRLGAVVVEGDIYNWYTDCVSTIQLFDHHELRRLYM</sequence>
<dbReference type="InterPro" id="IPR001810">
    <property type="entry name" value="F-box_dom"/>
</dbReference>
<evidence type="ECO:0000259" key="1">
    <source>
        <dbReference type="PROSITE" id="PS50181"/>
    </source>
</evidence>
<dbReference type="EMBL" id="KV425920">
    <property type="protein sequence ID" value="KZV98305.1"/>
    <property type="molecule type" value="Genomic_DNA"/>
</dbReference>
<organism evidence="2 3">
    <name type="scientific">Exidia glandulosa HHB12029</name>
    <dbReference type="NCBI Taxonomy" id="1314781"/>
    <lineage>
        <taxon>Eukaryota</taxon>
        <taxon>Fungi</taxon>
        <taxon>Dikarya</taxon>
        <taxon>Basidiomycota</taxon>
        <taxon>Agaricomycotina</taxon>
        <taxon>Agaricomycetes</taxon>
        <taxon>Auriculariales</taxon>
        <taxon>Exidiaceae</taxon>
        <taxon>Exidia</taxon>
    </lineage>
</organism>
<name>A0A165LTL2_EXIGL</name>
<dbReference type="Pfam" id="PF12937">
    <property type="entry name" value="F-box-like"/>
    <property type="match status" value="1"/>
</dbReference>